<dbReference type="AlphaFoldDB" id="X0Z6E9"/>
<keyword evidence="2" id="KW-0418">Kinase</keyword>
<name>X0Z6E9_9ZZZZ</name>
<feature type="non-terminal residue" evidence="3">
    <location>
        <position position="111"/>
    </location>
</feature>
<evidence type="ECO:0000256" key="2">
    <source>
        <dbReference type="ARBA" id="ARBA00022777"/>
    </source>
</evidence>
<dbReference type="InterPro" id="IPR050406">
    <property type="entry name" value="FGGY_Carb_Kinase"/>
</dbReference>
<dbReference type="SUPFAM" id="SSF53067">
    <property type="entry name" value="Actin-like ATPase domain"/>
    <property type="match status" value="1"/>
</dbReference>
<dbReference type="PANTHER" id="PTHR43095:SF2">
    <property type="entry name" value="GLUCONOKINASE"/>
    <property type="match status" value="1"/>
</dbReference>
<evidence type="ECO:0000256" key="1">
    <source>
        <dbReference type="ARBA" id="ARBA00022679"/>
    </source>
</evidence>
<gene>
    <name evidence="3" type="ORF">S01H4_12534</name>
</gene>
<reference evidence="3" key="1">
    <citation type="journal article" date="2014" name="Front. Microbiol.">
        <title>High frequency of phylogenetically diverse reductive dehalogenase-homologous genes in deep subseafloor sedimentary metagenomes.</title>
        <authorList>
            <person name="Kawai M."/>
            <person name="Futagami T."/>
            <person name="Toyoda A."/>
            <person name="Takaki Y."/>
            <person name="Nishi S."/>
            <person name="Hori S."/>
            <person name="Arai W."/>
            <person name="Tsubouchi T."/>
            <person name="Morono Y."/>
            <person name="Uchiyama I."/>
            <person name="Ito T."/>
            <person name="Fujiyama A."/>
            <person name="Inagaki F."/>
            <person name="Takami H."/>
        </authorList>
    </citation>
    <scope>NUCLEOTIDE SEQUENCE</scope>
    <source>
        <strain evidence="3">Expedition CK06-06</strain>
    </source>
</reference>
<comment type="caution">
    <text evidence="3">The sequence shown here is derived from an EMBL/GenBank/DDBJ whole genome shotgun (WGS) entry which is preliminary data.</text>
</comment>
<accession>X0Z6E9</accession>
<dbReference type="GO" id="GO:0016301">
    <property type="term" value="F:kinase activity"/>
    <property type="evidence" value="ECO:0007669"/>
    <property type="project" value="UniProtKB-KW"/>
</dbReference>
<evidence type="ECO:0008006" key="4">
    <source>
        <dbReference type="Google" id="ProtNLM"/>
    </source>
</evidence>
<protein>
    <recommendedName>
        <fullName evidence="4">Carbohydrate kinase FGGY N-terminal domain-containing protein</fullName>
    </recommendedName>
</protein>
<proteinExistence type="predicted"/>
<dbReference type="Gene3D" id="3.30.420.40">
    <property type="match status" value="1"/>
</dbReference>
<keyword evidence="1" id="KW-0808">Transferase</keyword>
<organism evidence="3">
    <name type="scientific">marine sediment metagenome</name>
    <dbReference type="NCBI Taxonomy" id="412755"/>
    <lineage>
        <taxon>unclassified sequences</taxon>
        <taxon>metagenomes</taxon>
        <taxon>ecological metagenomes</taxon>
    </lineage>
</organism>
<dbReference type="EMBL" id="BART01005349">
    <property type="protein sequence ID" value="GAG64684.1"/>
    <property type="molecule type" value="Genomic_DNA"/>
</dbReference>
<evidence type="ECO:0000313" key="3">
    <source>
        <dbReference type="EMBL" id="GAG64684.1"/>
    </source>
</evidence>
<dbReference type="PANTHER" id="PTHR43095">
    <property type="entry name" value="SUGAR KINASE"/>
    <property type="match status" value="1"/>
</dbReference>
<dbReference type="InterPro" id="IPR043129">
    <property type="entry name" value="ATPase_NBD"/>
</dbReference>
<sequence length="111" mass="12218">MAGMIGVGNIKEGIVSETTGTVLAICTTVNKPLVNKYRIPCHYNAVKNTYILLPICESGGISLEWFKNNFYDDKNYSYINKEIEKISPGSNGLIFLPYITGINSPDLNPNA</sequence>